<reference evidence="1 2" key="1">
    <citation type="submission" date="2021-01" db="EMBL/GenBank/DDBJ databases">
        <title>Roseomonas sp. nov, a bacterium isolated from an oil production mixture in Yumen Oilfield.</title>
        <authorList>
            <person name="Wu D."/>
        </authorList>
    </citation>
    <scope>NUCLEOTIDE SEQUENCE [LARGE SCALE GENOMIC DNA]</scope>
    <source>
        <strain evidence="1 2">ROY-5-3</strain>
    </source>
</reference>
<name>A0ABS6HJ09_9PROT</name>
<organism evidence="1 2">
    <name type="scientific">Falsiroseomonas oleicola</name>
    <dbReference type="NCBI Taxonomy" id="2801474"/>
    <lineage>
        <taxon>Bacteria</taxon>
        <taxon>Pseudomonadati</taxon>
        <taxon>Pseudomonadota</taxon>
        <taxon>Alphaproteobacteria</taxon>
        <taxon>Acetobacterales</taxon>
        <taxon>Roseomonadaceae</taxon>
        <taxon>Falsiroseomonas</taxon>
    </lineage>
</organism>
<proteinExistence type="predicted"/>
<gene>
    <name evidence="1" type="ORF">JJQ90_26220</name>
</gene>
<accession>A0ABS6HJ09</accession>
<dbReference type="Proteomes" id="UP000689967">
    <property type="component" value="Unassembled WGS sequence"/>
</dbReference>
<comment type="caution">
    <text evidence="1">The sequence shown here is derived from an EMBL/GenBank/DDBJ whole genome shotgun (WGS) entry which is preliminary data.</text>
</comment>
<evidence type="ECO:0000313" key="2">
    <source>
        <dbReference type="Proteomes" id="UP000689967"/>
    </source>
</evidence>
<protein>
    <submittedName>
        <fullName evidence="1">Uncharacterized protein</fullName>
    </submittedName>
</protein>
<evidence type="ECO:0000313" key="1">
    <source>
        <dbReference type="EMBL" id="MBU8547240.1"/>
    </source>
</evidence>
<dbReference type="EMBL" id="JAERQM010000014">
    <property type="protein sequence ID" value="MBU8547240.1"/>
    <property type="molecule type" value="Genomic_DNA"/>
</dbReference>
<keyword evidence="2" id="KW-1185">Reference proteome</keyword>
<sequence>MTLEHRCAVRTTVATLLAERVPALRNRVFRARTWPLSEDHLPAALVYGWQEEKKRTGGTSHRSFYTVSFILAVELRLDARSRACMELEAELEELAGAITQVVMTAAELLLPPDRRIERIDGVKTTLGIDTKSSEVALGSALIAFDMAWTEVFETPHPPTDCEETSLAFRPIARRQA</sequence>
<dbReference type="RefSeq" id="WP_216879225.1">
    <property type="nucleotide sequence ID" value="NZ_JAERQM010000014.1"/>
</dbReference>